<evidence type="ECO:0000313" key="2">
    <source>
        <dbReference type="Proteomes" id="UP001267755"/>
    </source>
</evidence>
<dbReference type="EMBL" id="MW208681">
    <property type="protein sequence ID" value="QPK66774.1"/>
    <property type="molecule type" value="Genomic_RNA"/>
</dbReference>
<name>A0A7U3QER2_9REOV</name>
<protein>
    <submittedName>
        <fullName evidence="1">VP5B</fullName>
    </submittedName>
</protein>
<evidence type="ECO:0000313" key="1">
    <source>
        <dbReference type="EMBL" id="QPK66774.1"/>
    </source>
</evidence>
<keyword evidence="2" id="KW-1185">Reference proteome</keyword>
<reference evidence="1" key="1">
    <citation type="submission" date="2020-11" db="EMBL/GenBank/DDBJ databases">
        <title>Near-Complete Genome Sequence of a Novel Reovirus Identified from Callinectes sapidus.</title>
        <authorList>
            <person name="Zhao M."/>
            <person name="Schott E.J."/>
        </authorList>
    </citation>
    <scope>NUCLEOTIDE SEQUENCE</scope>
    <source>
        <strain evidence="1">BR8</strain>
    </source>
</reference>
<dbReference type="Proteomes" id="UP001267755">
    <property type="component" value="Genome"/>
</dbReference>
<accession>A0A7U3QER2</accession>
<sequence>MEAVASMYGNVVRPASSWDVMPDHALWEFTISDLSRYTALTPYVDRMKRLKDNICVYVAVTVVESDSDDIKEIFRCPCGVHRELIICVSERLQVYTDHISTSVSRIIRKGITAGNFNIHHLIAHCAYCDEPVRESRVVTDRVYDVRRHLACELKVDDGVRLCYCSKSNACKCYLEESVGFGCCVPMLYASEGHNAGHSTWCNRCEYPRFCTTPIVNHNIADTLLNARNGGTAEVPFKHEYNVVPLRMMPVLSRILQKCLSVIGVRRTVYLQSGCDHDGALMCACDSNDVLTDTVFLDTCVTYSMAMWLRSALASRGITLVTECIMCSKTHLCPEREMNALHEYEDICVGLSRNSVCIQGTEQVQDRQQADLILRGLNV</sequence>
<organism evidence="1 2">
    <name type="scientific">Callinectes sapidus reovirus 2</name>
    <dbReference type="NCBI Taxonomy" id="2789658"/>
    <lineage>
        <taxon>Viruses</taxon>
        <taxon>Riboviria</taxon>
        <taxon>Orthornavirae</taxon>
        <taxon>Duplornaviricota</taxon>
        <taxon>Resentoviricetes</taxon>
        <taxon>Reovirales</taxon>
        <taxon>Sedoreoviridae</taxon>
        <taxon>Cardoreovirus</taxon>
        <taxon>Cardoreovirus callinectes</taxon>
    </lineage>
</organism>
<proteinExistence type="predicted"/>